<feature type="compositionally biased region" description="Low complexity" evidence="6">
    <location>
        <begin position="20"/>
        <end position="38"/>
    </location>
</feature>
<feature type="domain" description="C2H2-type" evidence="7">
    <location>
        <begin position="182"/>
        <end position="211"/>
    </location>
</feature>
<evidence type="ECO:0000259" key="7">
    <source>
        <dbReference type="PROSITE" id="PS50157"/>
    </source>
</evidence>
<dbReference type="Pfam" id="PF00096">
    <property type="entry name" value="zf-C2H2"/>
    <property type="match status" value="2"/>
</dbReference>
<evidence type="ECO:0000256" key="2">
    <source>
        <dbReference type="ARBA" id="ARBA00022737"/>
    </source>
</evidence>
<dbReference type="SMART" id="SM00355">
    <property type="entry name" value="ZnF_C2H2"/>
    <property type="match status" value="4"/>
</dbReference>
<dbReference type="InterPro" id="IPR013087">
    <property type="entry name" value="Znf_C2H2_type"/>
</dbReference>
<dbReference type="SUPFAM" id="SSF57667">
    <property type="entry name" value="beta-beta-alpha zinc fingers"/>
    <property type="match status" value="2"/>
</dbReference>
<dbReference type="GO" id="GO:0000785">
    <property type="term" value="C:chromatin"/>
    <property type="evidence" value="ECO:0007669"/>
    <property type="project" value="TreeGrafter"/>
</dbReference>
<dbReference type="EMBL" id="BT123894">
    <property type="protein sequence ID" value="ADE77189.1"/>
    <property type="molecule type" value="mRNA"/>
</dbReference>
<dbReference type="AlphaFoldDB" id="D5ACC0"/>
<dbReference type="OMA" id="GNRMNIE"/>
<evidence type="ECO:0000256" key="3">
    <source>
        <dbReference type="ARBA" id="ARBA00022771"/>
    </source>
</evidence>
<evidence type="ECO:0000256" key="6">
    <source>
        <dbReference type="SAM" id="MobiDB-lite"/>
    </source>
</evidence>
<dbReference type="GO" id="GO:0005667">
    <property type="term" value="C:transcription regulator complex"/>
    <property type="evidence" value="ECO:0007669"/>
    <property type="project" value="TreeGrafter"/>
</dbReference>
<feature type="region of interest" description="Disordered" evidence="6">
    <location>
        <begin position="1"/>
        <end position="57"/>
    </location>
</feature>
<feature type="region of interest" description="Disordered" evidence="6">
    <location>
        <begin position="313"/>
        <end position="400"/>
    </location>
</feature>
<accession>D5ACC0</accession>
<keyword evidence="3 5" id="KW-0863">Zinc-finger</keyword>
<feature type="compositionally biased region" description="Acidic residues" evidence="6">
    <location>
        <begin position="385"/>
        <end position="400"/>
    </location>
</feature>
<evidence type="ECO:0000256" key="5">
    <source>
        <dbReference type="PROSITE-ProRule" id="PRU00042"/>
    </source>
</evidence>
<reference evidence="8" key="1">
    <citation type="submission" date="2010-04" db="EMBL/GenBank/DDBJ databases">
        <authorList>
            <person name="Reid K.E."/>
            <person name="Liao N."/>
            <person name="Chan S."/>
            <person name="Docking R."/>
            <person name="Taylor G."/>
            <person name="Moore R."/>
            <person name="Mayo M."/>
            <person name="Munro S."/>
            <person name="King J."/>
            <person name="Yanchuk A."/>
            <person name="Holt R."/>
            <person name="Jones S."/>
            <person name="Marra M."/>
            <person name="Ritland C.E."/>
            <person name="Ritland K."/>
            <person name="Bohlmann J."/>
        </authorList>
    </citation>
    <scope>NUCLEOTIDE SEQUENCE</scope>
    <source>
        <tissue evidence="8">Bud</tissue>
    </source>
</reference>
<evidence type="ECO:0000256" key="1">
    <source>
        <dbReference type="ARBA" id="ARBA00022723"/>
    </source>
</evidence>
<evidence type="ECO:0000313" key="8">
    <source>
        <dbReference type="EMBL" id="ADE77189.1"/>
    </source>
</evidence>
<dbReference type="PROSITE" id="PS50157">
    <property type="entry name" value="ZINC_FINGER_C2H2_2"/>
    <property type="match status" value="4"/>
</dbReference>
<dbReference type="GO" id="GO:0000978">
    <property type="term" value="F:RNA polymerase II cis-regulatory region sequence-specific DNA binding"/>
    <property type="evidence" value="ECO:0007669"/>
    <property type="project" value="TreeGrafter"/>
</dbReference>
<name>D5ACC0_PICSI</name>
<keyword evidence="2" id="KW-0677">Repeat</keyword>
<organism evidence="8">
    <name type="scientific">Picea sitchensis</name>
    <name type="common">Sitka spruce</name>
    <name type="synonym">Pinus sitchensis</name>
    <dbReference type="NCBI Taxonomy" id="3332"/>
    <lineage>
        <taxon>Eukaryota</taxon>
        <taxon>Viridiplantae</taxon>
        <taxon>Streptophyta</taxon>
        <taxon>Embryophyta</taxon>
        <taxon>Tracheophyta</taxon>
        <taxon>Spermatophyta</taxon>
        <taxon>Pinopsida</taxon>
        <taxon>Pinidae</taxon>
        <taxon>Conifers I</taxon>
        <taxon>Pinales</taxon>
        <taxon>Pinaceae</taxon>
        <taxon>Picea</taxon>
    </lineage>
</organism>
<feature type="region of interest" description="Disordered" evidence="6">
    <location>
        <begin position="271"/>
        <end position="301"/>
    </location>
</feature>
<feature type="domain" description="C2H2-type" evidence="7">
    <location>
        <begin position="106"/>
        <end position="130"/>
    </location>
</feature>
<evidence type="ECO:0000256" key="4">
    <source>
        <dbReference type="ARBA" id="ARBA00022833"/>
    </source>
</evidence>
<dbReference type="FunFam" id="3.30.160.60:FF:000100">
    <property type="entry name" value="Zinc finger 45-like"/>
    <property type="match status" value="1"/>
</dbReference>
<dbReference type="GO" id="GO:0008270">
    <property type="term" value="F:zinc ion binding"/>
    <property type="evidence" value="ECO:0007669"/>
    <property type="project" value="UniProtKB-KW"/>
</dbReference>
<dbReference type="GO" id="GO:0000981">
    <property type="term" value="F:DNA-binding transcription factor activity, RNA polymerase II-specific"/>
    <property type="evidence" value="ECO:0007669"/>
    <property type="project" value="TreeGrafter"/>
</dbReference>
<feature type="compositionally biased region" description="Acidic residues" evidence="6">
    <location>
        <begin position="286"/>
        <end position="298"/>
    </location>
</feature>
<dbReference type="PROSITE" id="PS00028">
    <property type="entry name" value="ZINC_FINGER_C2H2_1"/>
    <property type="match status" value="4"/>
</dbReference>
<proteinExistence type="evidence at transcript level"/>
<protein>
    <recommendedName>
        <fullName evidence="7">C2H2-type domain-containing protein</fullName>
    </recommendedName>
</protein>
<keyword evidence="1" id="KW-0479">Metal-binding</keyword>
<dbReference type="Gene3D" id="3.30.160.60">
    <property type="entry name" value="Classic Zinc Finger"/>
    <property type="match status" value="3"/>
</dbReference>
<dbReference type="PANTHER" id="PTHR14003:SF1">
    <property type="entry name" value="ZINC FINGER TRANSCRIPTION FACTOR YY1"/>
    <property type="match status" value="1"/>
</dbReference>
<feature type="domain" description="C2H2-type" evidence="7">
    <location>
        <begin position="244"/>
        <end position="270"/>
    </location>
</feature>
<dbReference type="InterPro" id="IPR036236">
    <property type="entry name" value="Znf_C2H2_sf"/>
</dbReference>
<feature type="compositionally biased region" description="Acidic residues" evidence="6">
    <location>
        <begin position="358"/>
        <end position="377"/>
    </location>
</feature>
<dbReference type="GO" id="GO:0031519">
    <property type="term" value="C:PcG protein complex"/>
    <property type="evidence" value="ECO:0007669"/>
    <property type="project" value="TreeGrafter"/>
</dbReference>
<dbReference type="PANTHER" id="PTHR14003">
    <property type="entry name" value="TRANSCRIPTIONAL REPRESSOR PROTEIN YY"/>
    <property type="match status" value="1"/>
</dbReference>
<feature type="compositionally biased region" description="Basic and acidic residues" evidence="6">
    <location>
        <begin position="271"/>
        <end position="285"/>
    </location>
</feature>
<sequence length="400" mass="45398">MGSLESGRAEEEIMVDRVDPPSGSKQPKSQPPQADQMQPDPPVMGIVPPNKKPARKWVKQWVPQNTSLNNGKCFLPKWVPEDTVKEPEERPQEEQPQPEPEYEVAFLCSAEGCGRIFTEATAMRRHGQTHMKCPDATKLKRNLLTHTGEKQFVCTFEGCGKVFSSEFNLNQHLKTHSKENYRTCPYEECDKRYAHESKLKAHIRSHHEKNWVPDVKSTALVEKESANPRLLTPIAGAATLDRPFSCPYELCNKFYKHEYKLNLHLRREHAVPAHEENEKQVRTSDVEDEMDEGSEQDENVGKVGIISSSGRGKLRIISKPSPGSSLKRKHSSVAPVDLNIKANPKAPIGRSGLFAKEESEEDSEKTEEDKEDTEDEGWGNRMNIETEDDEDDEETEDERS</sequence>
<feature type="domain" description="C2H2-type" evidence="7">
    <location>
        <begin position="152"/>
        <end position="181"/>
    </location>
</feature>
<feature type="compositionally biased region" description="Basic and acidic residues" evidence="6">
    <location>
        <begin position="7"/>
        <end position="19"/>
    </location>
</feature>
<keyword evidence="4" id="KW-0862">Zinc</keyword>